<dbReference type="RefSeq" id="WP_286285657.1">
    <property type="nucleotide sequence ID" value="NZ_JASXSZ010000001.1"/>
</dbReference>
<comment type="caution">
    <text evidence="1">The sequence shown here is derived from an EMBL/GenBank/DDBJ whole genome shotgun (WGS) entry which is preliminary data.</text>
</comment>
<reference evidence="1 2" key="1">
    <citation type="submission" date="2023-06" db="EMBL/GenBank/DDBJ databases">
        <title>Microbacterium sp. nov., isolated from a waste landfill.</title>
        <authorList>
            <person name="Wen W."/>
        </authorList>
    </citation>
    <scope>NUCLEOTIDE SEQUENCE [LARGE SCALE GENOMIC DNA]</scope>
    <source>
        <strain evidence="1 2">ASV49</strain>
    </source>
</reference>
<organism evidence="1 2">
    <name type="scientific">Microbacterium candidum</name>
    <dbReference type="NCBI Taxonomy" id="3041922"/>
    <lineage>
        <taxon>Bacteria</taxon>
        <taxon>Bacillati</taxon>
        <taxon>Actinomycetota</taxon>
        <taxon>Actinomycetes</taxon>
        <taxon>Micrococcales</taxon>
        <taxon>Microbacteriaceae</taxon>
        <taxon>Microbacterium</taxon>
    </lineage>
</organism>
<dbReference type="Proteomes" id="UP001235064">
    <property type="component" value="Unassembled WGS sequence"/>
</dbReference>
<keyword evidence="2" id="KW-1185">Reference proteome</keyword>
<evidence type="ECO:0000313" key="1">
    <source>
        <dbReference type="EMBL" id="MDL9977829.1"/>
    </source>
</evidence>
<name>A0ABT7MTQ7_9MICO</name>
<proteinExistence type="predicted"/>
<dbReference type="SUPFAM" id="SSF82171">
    <property type="entry name" value="DPP6 N-terminal domain-like"/>
    <property type="match status" value="1"/>
</dbReference>
<gene>
    <name evidence="1" type="ORF">QSV35_00660</name>
</gene>
<evidence type="ECO:0008006" key="3">
    <source>
        <dbReference type="Google" id="ProtNLM"/>
    </source>
</evidence>
<evidence type="ECO:0000313" key="2">
    <source>
        <dbReference type="Proteomes" id="UP001235064"/>
    </source>
</evidence>
<protein>
    <recommendedName>
        <fullName evidence="3">SbsA Ig-like domain-containing protein</fullName>
    </recommendedName>
</protein>
<dbReference type="EMBL" id="JASXSZ010000001">
    <property type="protein sequence ID" value="MDL9977829.1"/>
    <property type="molecule type" value="Genomic_DNA"/>
</dbReference>
<accession>A0ABT7MTQ7</accession>
<sequence>MSTERTTRPGRRAFWTGFAVVGLVLAGVSAAGAAVSGLQGPRVTSAVTDPAAGVEASGSRVILTTNQMLHKVTPAQVTVTPATPFTVDTSGRSVGVRFTLPLHDRTHYTVRISAVTGYGGGPDSTLTTSFDTPSLDVYVLQRSSSGDAIVRTSLDGKQSRVVFRNPHIEDFRATSSHLVASVSDQGGNAHLIVTDLDGKHARELIMPGQGTILDLQMADKGELIGYTYSDASLGSTGGRESMLFTSSLKDSAAREKPEEVPVSGTEHRIADWRFVPDTDRILLLTYDGRLLLGGSGASAGKETQLGTGSQIDGIARGSSKAVIERPDGYFTIDLTNGKQVPLAGAKGIPGTMGFTTPLPQAGTARPYAQIDASGNAQGTTVAVVADDGKSTPVFSIPGTDAIVQTCSSPSGRYLAMIVTPDVVNNPFDSYALPMPHKVFTHIVDLGTKTEVSTLKGFAISWCEVPPQAVQ</sequence>